<feature type="region of interest" description="Disordered" evidence="2">
    <location>
        <begin position="1"/>
        <end position="156"/>
    </location>
</feature>
<reference evidence="3" key="2">
    <citation type="submission" date="2023-05" db="EMBL/GenBank/DDBJ databases">
        <authorList>
            <consortium name="Lawrence Berkeley National Laboratory"/>
            <person name="Steindorff A."/>
            <person name="Hensen N."/>
            <person name="Bonometti L."/>
            <person name="Westerberg I."/>
            <person name="Brannstrom I.O."/>
            <person name="Guillou S."/>
            <person name="Cros-Aarteil S."/>
            <person name="Calhoun S."/>
            <person name="Haridas S."/>
            <person name="Kuo A."/>
            <person name="Mondo S."/>
            <person name="Pangilinan J."/>
            <person name="Riley R."/>
            <person name="Labutti K."/>
            <person name="Andreopoulos B."/>
            <person name="Lipzen A."/>
            <person name="Chen C."/>
            <person name="Yanf M."/>
            <person name="Daum C."/>
            <person name="Ng V."/>
            <person name="Clum A."/>
            <person name="Ohm R."/>
            <person name="Martin F."/>
            <person name="Silar P."/>
            <person name="Natvig D."/>
            <person name="Lalanne C."/>
            <person name="Gautier V."/>
            <person name="Ament-Velasquez S.L."/>
            <person name="Kruys A."/>
            <person name="Hutchinson M.I."/>
            <person name="Powell A.J."/>
            <person name="Barry K."/>
            <person name="Miller A.N."/>
            <person name="Grigoriev I.V."/>
            <person name="Debuchy R."/>
            <person name="Gladieux P."/>
            <person name="Thoren M.H."/>
            <person name="Johannesson H."/>
        </authorList>
    </citation>
    <scope>NUCLEOTIDE SEQUENCE</scope>
    <source>
        <strain evidence="3">CBS 508.74</strain>
    </source>
</reference>
<evidence type="ECO:0000256" key="1">
    <source>
        <dbReference type="ARBA" id="ARBA00061469"/>
    </source>
</evidence>
<dbReference type="EMBL" id="MU853351">
    <property type="protein sequence ID" value="KAK4110208.1"/>
    <property type="molecule type" value="Genomic_DNA"/>
</dbReference>
<dbReference type="Proteomes" id="UP001302812">
    <property type="component" value="Unassembled WGS sequence"/>
</dbReference>
<dbReference type="GO" id="GO:0034657">
    <property type="term" value="C:GID complex"/>
    <property type="evidence" value="ECO:0007669"/>
    <property type="project" value="TreeGrafter"/>
</dbReference>
<organism evidence="3 4">
    <name type="scientific">Canariomyces notabilis</name>
    <dbReference type="NCBI Taxonomy" id="2074819"/>
    <lineage>
        <taxon>Eukaryota</taxon>
        <taxon>Fungi</taxon>
        <taxon>Dikarya</taxon>
        <taxon>Ascomycota</taxon>
        <taxon>Pezizomycotina</taxon>
        <taxon>Sordariomycetes</taxon>
        <taxon>Sordariomycetidae</taxon>
        <taxon>Sordariales</taxon>
        <taxon>Chaetomiaceae</taxon>
        <taxon>Canariomyces</taxon>
    </lineage>
</organism>
<dbReference type="AlphaFoldDB" id="A0AAN6QHI0"/>
<comment type="caution">
    <text evidence="3">The sequence shown here is derived from an EMBL/GenBank/DDBJ whole genome shotgun (WGS) entry which is preliminary data.</text>
</comment>
<feature type="compositionally biased region" description="Polar residues" evidence="2">
    <location>
        <begin position="31"/>
        <end position="40"/>
    </location>
</feature>
<feature type="compositionally biased region" description="Polar residues" evidence="2">
    <location>
        <begin position="62"/>
        <end position="80"/>
    </location>
</feature>
<dbReference type="RefSeq" id="XP_064667778.1">
    <property type="nucleotide sequence ID" value="XM_064811959.1"/>
</dbReference>
<dbReference type="GO" id="GO:0006623">
    <property type="term" value="P:protein targeting to vacuole"/>
    <property type="evidence" value="ECO:0007669"/>
    <property type="project" value="TreeGrafter"/>
</dbReference>
<dbReference type="InterPro" id="IPR018618">
    <property type="entry name" value="GID4/10-like"/>
</dbReference>
<evidence type="ECO:0000313" key="4">
    <source>
        <dbReference type="Proteomes" id="UP001302812"/>
    </source>
</evidence>
<accession>A0AAN6QHI0</accession>
<dbReference type="GO" id="GO:0007039">
    <property type="term" value="P:protein catabolic process in the vacuole"/>
    <property type="evidence" value="ECO:0007669"/>
    <property type="project" value="TreeGrafter"/>
</dbReference>
<evidence type="ECO:0008006" key="5">
    <source>
        <dbReference type="Google" id="ProtNLM"/>
    </source>
</evidence>
<dbReference type="GO" id="GO:0045721">
    <property type="term" value="P:negative regulation of gluconeogenesis"/>
    <property type="evidence" value="ECO:0007669"/>
    <property type="project" value="TreeGrafter"/>
</dbReference>
<keyword evidence="4" id="KW-1185">Reference proteome</keyword>
<dbReference type="GO" id="GO:0005773">
    <property type="term" value="C:vacuole"/>
    <property type="evidence" value="ECO:0007669"/>
    <property type="project" value="GOC"/>
</dbReference>
<name>A0AAN6QHI0_9PEZI</name>
<dbReference type="Pfam" id="PF09783">
    <property type="entry name" value="Vac_ImportDeg"/>
    <property type="match status" value="1"/>
</dbReference>
<gene>
    <name evidence="3" type="ORF">N656DRAFT_714322</name>
</gene>
<evidence type="ECO:0000256" key="2">
    <source>
        <dbReference type="SAM" id="MobiDB-lite"/>
    </source>
</evidence>
<dbReference type="PANTHER" id="PTHR14534:SF3">
    <property type="entry name" value="GID COMPLEX SUBUNIT 4 HOMOLOG"/>
    <property type="match status" value="1"/>
</dbReference>
<reference evidence="3" key="1">
    <citation type="journal article" date="2023" name="Mol. Phylogenet. Evol.">
        <title>Genome-scale phylogeny and comparative genomics of the fungal order Sordariales.</title>
        <authorList>
            <person name="Hensen N."/>
            <person name="Bonometti L."/>
            <person name="Westerberg I."/>
            <person name="Brannstrom I.O."/>
            <person name="Guillou S."/>
            <person name="Cros-Aarteil S."/>
            <person name="Calhoun S."/>
            <person name="Haridas S."/>
            <person name="Kuo A."/>
            <person name="Mondo S."/>
            <person name="Pangilinan J."/>
            <person name="Riley R."/>
            <person name="LaButti K."/>
            <person name="Andreopoulos B."/>
            <person name="Lipzen A."/>
            <person name="Chen C."/>
            <person name="Yan M."/>
            <person name="Daum C."/>
            <person name="Ng V."/>
            <person name="Clum A."/>
            <person name="Steindorff A."/>
            <person name="Ohm R.A."/>
            <person name="Martin F."/>
            <person name="Silar P."/>
            <person name="Natvig D.O."/>
            <person name="Lalanne C."/>
            <person name="Gautier V."/>
            <person name="Ament-Velasquez S.L."/>
            <person name="Kruys A."/>
            <person name="Hutchinson M.I."/>
            <person name="Powell A.J."/>
            <person name="Barry K."/>
            <person name="Miller A.N."/>
            <person name="Grigoriev I.V."/>
            <person name="Debuchy R."/>
            <person name="Gladieux P."/>
            <person name="Hiltunen Thoren M."/>
            <person name="Johannesson H."/>
        </authorList>
    </citation>
    <scope>NUCLEOTIDE SEQUENCE</scope>
    <source>
        <strain evidence="3">CBS 508.74</strain>
    </source>
</reference>
<evidence type="ECO:0000313" key="3">
    <source>
        <dbReference type="EMBL" id="KAK4110208.1"/>
    </source>
</evidence>
<dbReference type="GeneID" id="89936084"/>
<protein>
    <recommendedName>
        <fullName evidence="5">Vacuolar import and degradation protein</fullName>
    </recommendedName>
</protein>
<dbReference type="GO" id="GO:0043161">
    <property type="term" value="P:proteasome-mediated ubiquitin-dependent protein catabolic process"/>
    <property type="evidence" value="ECO:0007669"/>
    <property type="project" value="TreeGrafter"/>
</dbReference>
<proteinExistence type="inferred from homology"/>
<sequence>MPTPSSNETDRQSPRSFPFSSCPDPEEQFQPLEQSSQTQPPMAPSTDWHPLPSSADPRDLVSQPNTSMNSDPTTSRSATLSPRPEQEAGRDVDMDREPEGMLIAQDDENHKRPDMEEDALTMPDVASRRENINSGAVPPDGSEMPGTTSSDALSRRQPTECFPPAMGEVQEMDAWGPLAKSPRWVEDCGLVGLGHEYTHIRVIPTPPSSFLRPGSRFEGTQQSERQRYDVEVEIKHVDLRESFLCGYLKIQGLTDDHPTLTTYFEGEIIGTKYGFITQHPAWGATEKIDLNHWAKFTAFRPFAKQARKGGQILIDVAQRENIFMRWKEHFLVPDHRVRTINGASFEGFYYICFNQIRGEVSGIYFHSKSEKFQQLELRHVDDKGCYGAMEFR</sequence>
<dbReference type="PANTHER" id="PTHR14534">
    <property type="entry name" value="VACUOLAR IMPORT AND DEGRADATION PROTEIN 24"/>
    <property type="match status" value="1"/>
</dbReference>
<comment type="similarity">
    <text evidence="1">Belongs to the GID4/VID24 family.</text>
</comment>
<feature type="compositionally biased region" description="Basic and acidic residues" evidence="2">
    <location>
        <begin position="84"/>
        <end position="99"/>
    </location>
</feature>